<feature type="domain" description="ATPase BadF/BadG/BcrA/BcrD type" evidence="1">
    <location>
        <begin position="5"/>
        <end position="282"/>
    </location>
</feature>
<dbReference type="InterPro" id="IPR043129">
    <property type="entry name" value="ATPase_NBD"/>
</dbReference>
<dbReference type="GO" id="GO:0047931">
    <property type="term" value="F:glucosamine kinase activity"/>
    <property type="evidence" value="ECO:0007669"/>
    <property type="project" value="UniProtKB-EC"/>
</dbReference>
<dbReference type="PANTHER" id="PTHR43190:SF3">
    <property type="entry name" value="N-ACETYL-D-GLUCOSAMINE KINASE"/>
    <property type="match status" value="1"/>
</dbReference>
<keyword evidence="3" id="KW-1185">Reference proteome</keyword>
<dbReference type="Pfam" id="PF01869">
    <property type="entry name" value="BcrAD_BadFG"/>
    <property type="match status" value="1"/>
</dbReference>
<dbReference type="Proteomes" id="UP000575241">
    <property type="component" value="Unassembled WGS sequence"/>
</dbReference>
<evidence type="ECO:0000259" key="1">
    <source>
        <dbReference type="Pfam" id="PF01869"/>
    </source>
</evidence>
<name>A0A7W7K2I4_9SPHN</name>
<dbReference type="Gene3D" id="3.30.420.40">
    <property type="match status" value="2"/>
</dbReference>
<organism evidence="2 3">
    <name type="scientific">Sphingomonas kyeonggiensis</name>
    <dbReference type="NCBI Taxonomy" id="1268553"/>
    <lineage>
        <taxon>Bacteria</taxon>
        <taxon>Pseudomonadati</taxon>
        <taxon>Pseudomonadota</taxon>
        <taxon>Alphaproteobacteria</taxon>
        <taxon>Sphingomonadales</taxon>
        <taxon>Sphingomonadaceae</taxon>
        <taxon>Sphingomonas</taxon>
    </lineage>
</organism>
<accession>A0A7W7K2I4</accession>
<evidence type="ECO:0000313" key="3">
    <source>
        <dbReference type="Proteomes" id="UP000575241"/>
    </source>
</evidence>
<dbReference type="InterPro" id="IPR052519">
    <property type="entry name" value="Euk-type_GlcNAc_Kinase"/>
</dbReference>
<dbReference type="RefSeq" id="WP_184168210.1">
    <property type="nucleotide sequence ID" value="NZ_JACHLN010000002.1"/>
</dbReference>
<protein>
    <submittedName>
        <fullName evidence="2">Glucosamine kinase</fullName>
        <ecNumber evidence="2">2.7.1.8</ecNumber>
    </submittedName>
</protein>
<comment type="caution">
    <text evidence="2">The sequence shown here is derived from an EMBL/GenBank/DDBJ whole genome shotgun (WGS) entry which is preliminary data.</text>
</comment>
<dbReference type="InterPro" id="IPR002731">
    <property type="entry name" value="ATPase_BadF"/>
</dbReference>
<dbReference type="CDD" id="cd24082">
    <property type="entry name" value="ASKHA_NBD_GspK-like"/>
    <property type="match status" value="1"/>
</dbReference>
<keyword evidence="2" id="KW-0808">Transferase</keyword>
<keyword evidence="2" id="KW-0418">Kinase</keyword>
<dbReference type="EC" id="2.7.1.8" evidence="2"/>
<dbReference type="EMBL" id="JACHLN010000002">
    <property type="protein sequence ID" value="MBB4839814.1"/>
    <property type="molecule type" value="Genomic_DNA"/>
</dbReference>
<dbReference type="PANTHER" id="PTHR43190">
    <property type="entry name" value="N-ACETYL-D-GLUCOSAMINE KINASE"/>
    <property type="match status" value="1"/>
</dbReference>
<proteinExistence type="predicted"/>
<dbReference type="AlphaFoldDB" id="A0A7W7K2I4"/>
<sequence length="297" mass="30572">MAYFLGIDAGGSHCRSRLVDERGTILGTGESGPANTRIGIERLHAVLSEVVQQAISAAGLDAAQAATIRAGMGIAGITRTGMREQLAALPFPFADIIFATDAAIANLGAHAGAEGATLIIGTGSIAEVRVGTTSFAIGGYGFPISDEGSGAALGLSAMRHALRALDGRSEVTALSHAVTAGFGHDTARAVAWMDAATPKDYAAFAPLVMDYAENNDAIARSIVEDAAQHIERFIETIFARGAVRCALAGGLAMRIKPWLRARTVARLTDAIADPLDGALLLAGLSASALPTRKTHVD</sequence>
<reference evidence="2 3" key="1">
    <citation type="submission" date="2020-08" db="EMBL/GenBank/DDBJ databases">
        <title>Functional genomics of gut bacteria from endangered species of beetles.</title>
        <authorList>
            <person name="Carlos-Shanley C."/>
        </authorList>
    </citation>
    <scope>NUCLEOTIDE SEQUENCE [LARGE SCALE GENOMIC DNA]</scope>
    <source>
        <strain evidence="2 3">S00224</strain>
    </source>
</reference>
<evidence type="ECO:0000313" key="2">
    <source>
        <dbReference type="EMBL" id="MBB4839814.1"/>
    </source>
</evidence>
<gene>
    <name evidence="2" type="ORF">HNP52_002883</name>
</gene>
<dbReference type="SUPFAM" id="SSF53067">
    <property type="entry name" value="Actin-like ATPase domain"/>
    <property type="match status" value="2"/>
</dbReference>